<dbReference type="Gene3D" id="2.180.10.10">
    <property type="entry name" value="RHS repeat-associated core"/>
    <property type="match status" value="3"/>
</dbReference>
<reference evidence="6" key="2">
    <citation type="submission" date="2012-01" db="EMBL/GenBank/DDBJ databases">
        <title>Noncontiguous Finished sequence of chromosome of Saccharomonospora glauca K62.</title>
        <authorList>
            <consortium name="US DOE Joint Genome Institute"/>
            <person name="Lucas S."/>
            <person name="Han J."/>
            <person name="Lapidus A."/>
            <person name="Cheng J.-F."/>
            <person name="Goodwin L."/>
            <person name="Pitluck S."/>
            <person name="Peters L."/>
            <person name="Mikhailova N."/>
            <person name="Held B."/>
            <person name="Detter J.C."/>
            <person name="Han C."/>
            <person name="Tapia R."/>
            <person name="Land M."/>
            <person name="Hauser L."/>
            <person name="Kyrpides N."/>
            <person name="Ivanova N."/>
            <person name="Pagani I."/>
            <person name="Brambilla E.-M."/>
            <person name="Klenk H.-P."/>
            <person name="Woyke T."/>
        </authorList>
    </citation>
    <scope>NUCLEOTIDE SEQUENCE [LARGE SCALE GENOMIC DNA]</scope>
    <source>
        <strain evidence="6">K62</strain>
    </source>
</reference>
<dbReference type="InterPro" id="IPR022385">
    <property type="entry name" value="Rhs_assc_core"/>
</dbReference>
<keyword evidence="1" id="KW-0677">Repeat</keyword>
<dbReference type="AlphaFoldDB" id="I1D6D7"/>
<proteinExistence type="predicted"/>
<protein>
    <submittedName>
        <fullName evidence="5">RHS repeat-associated core domain protein</fullName>
    </submittedName>
</protein>
<dbReference type="InterPro" id="IPR050708">
    <property type="entry name" value="T6SS_VgrG/RHS"/>
</dbReference>
<evidence type="ECO:0000259" key="4">
    <source>
        <dbReference type="Pfam" id="PF25023"/>
    </source>
</evidence>
<evidence type="ECO:0000256" key="2">
    <source>
        <dbReference type="SAM" id="MobiDB-lite"/>
    </source>
</evidence>
<dbReference type="EMBL" id="CM001484">
    <property type="protein sequence ID" value="EIF00512.1"/>
    <property type="molecule type" value="Genomic_DNA"/>
</dbReference>
<dbReference type="STRING" id="928724.SacglDRAFT_03659"/>
<dbReference type="InterPro" id="IPR056823">
    <property type="entry name" value="TEN-like_YD-shell"/>
</dbReference>
<dbReference type="NCBIfam" id="TIGR01643">
    <property type="entry name" value="YD_repeat_2x"/>
    <property type="match status" value="10"/>
</dbReference>
<feature type="domain" description="DUF6531" evidence="3">
    <location>
        <begin position="117"/>
        <end position="186"/>
    </location>
</feature>
<dbReference type="Pfam" id="PF20148">
    <property type="entry name" value="DUF6531"/>
    <property type="match status" value="1"/>
</dbReference>
<feature type="compositionally biased region" description="Low complexity" evidence="2">
    <location>
        <begin position="61"/>
        <end position="88"/>
    </location>
</feature>
<keyword evidence="6" id="KW-1185">Reference proteome</keyword>
<reference evidence="5 6" key="1">
    <citation type="submission" date="2011-09" db="EMBL/GenBank/DDBJ databases">
        <authorList>
            <consortium name="US DOE Joint Genome Institute (JGI-PGF)"/>
            <person name="Lucas S."/>
            <person name="Han J."/>
            <person name="Lapidus A."/>
            <person name="Cheng J.-F."/>
            <person name="Goodwin L."/>
            <person name="Pitluck S."/>
            <person name="Peters L."/>
            <person name="Land M.L."/>
            <person name="Hauser L."/>
            <person name="Brambilla E."/>
            <person name="Klenk H.-P."/>
            <person name="Woyke T.J."/>
        </authorList>
    </citation>
    <scope>NUCLEOTIDE SEQUENCE [LARGE SCALE GENOMIC DNA]</scope>
    <source>
        <strain evidence="5 6">K62</strain>
    </source>
</reference>
<evidence type="ECO:0000256" key="1">
    <source>
        <dbReference type="ARBA" id="ARBA00022737"/>
    </source>
</evidence>
<name>I1D6D7_9PSEU</name>
<evidence type="ECO:0000313" key="6">
    <source>
        <dbReference type="Proteomes" id="UP000005087"/>
    </source>
</evidence>
<dbReference type="eggNOG" id="COG3209">
    <property type="taxonomic scope" value="Bacteria"/>
</dbReference>
<dbReference type="SUPFAM" id="SSF101898">
    <property type="entry name" value="NHL repeat"/>
    <property type="match status" value="2"/>
</dbReference>
<dbReference type="InterPro" id="IPR045351">
    <property type="entry name" value="DUF6531"/>
</dbReference>
<feature type="domain" description="Teneurin-like YD-shell" evidence="4">
    <location>
        <begin position="359"/>
        <end position="541"/>
    </location>
</feature>
<dbReference type="PANTHER" id="PTHR32305">
    <property type="match status" value="1"/>
</dbReference>
<sequence>MAKPKGNTGGTTKPHGDTTTHGDNGGQRRKPSQRMGNIDASSSVSKAQDATYQAAQGGRPGNNKPNTNTTTPSNTTTTPKTDTQFTKPNNADDTPLKDRSEDPQSPTRDGDKRNITGDPVDIATGEVVLQQTDVELESVLPLVLKRTHLSSYRVGRYFGQSWTSTLDQRLELGSAGVSFAAEDGKLLLAPNPAVGATVKFESSLHELTRDDDGGFTLTEHGTGRKLLFAPGGNVLPITAIVDRNGHRIDFEYDAAGIPVEVRHSGGYRIRVESDNGLVTALYLREADNGSDVLLMRYGYEDRRLTEVINASGLPMRFTYDHAGRITSWTDRNDRWYRYTYDSKGRMVSGEGSGGFLSGTMEYDDENRITYWTNSLGARTTYHLNEAGQTIREIDPLGNETLSEWDEYDRLLSRTDPLGRTTRYEYDDEGNLIVLTRPDGSQARFEYNDLGLPVTIIAPDGTVTRREYDERGNLVRVIDPLGAVTSYSYDERGHLTTITDALGNVQRIETNAAGLPVAITNPLGHKTLYEFDGFGRLIAVTDPLGGTTRFGWNIDGKLIYRTLPDSSKENWTYDGENNLRKRINALGQSTDTKVTHFDLPSEITRADGTRLQFSYDTELRLTSVTNEQGLVWRYEYDAAGNLIREIDFNGRVITYRYDAAGQLVERTNGVGESVQFIRDQLGNVIKRQGQNSASTFVYDPLGRLLEATNEDFRVTYRRDALGRVISESINGRTISSVYDPLGRRTHRRTPSGAESRWEYDSNGNLVALHTANKTLLFEHDSAGREVQRQIGVDTVLTQAWDVNHRLLSQSITNAAGRRVQQRSYTYRADGYLTGINDQLIGPRTFDLDPAGRVTAVSGPGWSEHYAYGKSGNPIHATWPTLPDSTDNDELGEREYNGTLIRRVGNVRYEHDAQGRVVLRQRKRLSRKPETWRYYWDDEDRLVEVLTPEGSRWRYRYDALGRRVEKQRLSPDGSHVLERIEFTWDGTVLAEQAHTVGVVEGFVPSTTRVTVWEYQPGTFRPLTQTERAPLRNAPQQWIDEQFYSIITDLVGAPTELINDQGGIAWFQRTTLWGKSTAQSSAGGYTPLRFPGQYYDQETGLNYNFHRYYDPSSSYYVSADPLGLVAGPDPHRYVSNPTEFVDPLGLAPYKLNLGSGQNPMEGAINLNPKPDVGVDVVARAEQLPFRDGTFKEVHAINPYGYQPVSAETARVLEKGGMLYVTGSPKNKWIKPPSDPESFGLVQLTPKEGVPMIPEHQFGTQRLTNGEPLRTTENHRTHIYRKL</sequence>
<dbReference type="InterPro" id="IPR031325">
    <property type="entry name" value="RHS_repeat"/>
</dbReference>
<dbReference type="NCBIfam" id="TIGR03696">
    <property type="entry name" value="Rhs_assc_core"/>
    <property type="match status" value="1"/>
</dbReference>
<gene>
    <name evidence="5" type="ORF">SacglDRAFT_03659</name>
</gene>
<dbReference type="PANTHER" id="PTHR32305:SF15">
    <property type="entry name" value="PROTEIN RHSA-RELATED"/>
    <property type="match status" value="1"/>
</dbReference>
<accession>I1D6D7</accession>
<feature type="region of interest" description="Disordered" evidence="2">
    <location>
        <begin position="1"/>
        <end position="119"/>
    </location>
</feature>
<dbReference type="Pfam" id="PF25023">
    <property type="entry name" value="TEN_YD-shell"/>
    <property type="match status" value="2"/>
</dbReference>
<dbReference type="HOGENOM" id="CLU_001218_1_2_11"/>
<organism evidence="5 6">
    <name type="scientific">Saccharomonospora glauca K62</name>
    <dbReference type="NCBI Taxonomy" id="928724"/>
    <lineage>
        <taxon>Bacteria</taxon>
        <taxon>Bacillati</taxon>
        <taxon>Actinomycetota</taxon>
        <taxon>Actinomycetes</taxon>
        <taxon>Pseudonocardiales</taxon>
        <taxon>Pseudonocardiaceae</taxon>
        <taxon>Saccharomonospora</taxon>
    </lineage>
</organism>
<dbReference type="InterPro" id="IPR006530">
    <property type="entry name" value="YD"/>
</dbReference>
<evidence type="ECO:0000313" key="5">
    <source>
        <dbReference type="EMBL" id="EIF00512.1"/>
    </source>
</evidence>
<feature type="compositionally biased region" description="Polar residues" evidence="2">
    <location>
        <begin position="39"/>
        <end position="54"/>
    </location>
</feature>
<dbReference type="Pfam" id="PF05593">
    <property type="entry name" value="RHS_repeat"/>
    <property type="match status" value="2"/>
</dbReference>
<feature type="compositionally biased region" description="Basic and acidic residues" evidence="2">
    <location>
        <begin position="94"/>
        <end position="115"/>
    </location>
</feature>
<feature type="domain" description="Teneurin-like YD-shell" evidence="4">
    <location>
        <begin position="610"/>
        <end position="777"/>
    </location>
</feature>
<dbReference type="Proteomes" id="UP000005087">
    <property type="component" value="Chromosome"/>
</dbReference>
<evidence type="ECO:0000259" key="3">
    <source>
        <dbReference type="Pfam" id="PF20148"/>
    </source>
</evidence>